<evidence type="ECO:0000313" key="5">
    <source>
        <dbReference type="EMBL" id="CAD0003904.1"/>
    </source>
</evidence>
<proteinExistence type="predicted"/>
<accession>A0A6V6YXB9</accession>
<dbReference type="RefSeq" id="WP_180908744.1">
    <property type="nucleotide sequence ID" value="NZ_CAIJDP010000066.1"/>
</dbReference>
<dbReference type="Pfam" id="PF13715">
    <property type="entry name" value="CarbopepD_reg_2"/>
    <property type="match status" value="1"/>
</dbReference>
<dbReference type="EMBL" id="CAIJDP010000066">
    <property type="protein sequence ID" value="CAD0003904.1"/>
    <property type="molecule type" value="Genomic_DNA"/>
</dbReference>
<dbReference type="SUPFAM" id="SSF49464">
    <property type="entry name" value="Carboxypeptidase regulatory domain-like"/>
    <property type="match status" value="1"/>
</dbReference>
<dbReference type="AlphaFoldDB" id="A0A6V6YXB9"/>
<organism evidence="5 6">
    <name type="scientific">Flavobacterium salmonis</name>
    <dbReference type="NCBI Taxonomy" id="2654844"/>
    <lineage>
        <taxon>Bacteria</taxon>
        <taxon>Pseudomonadati</taxon>
        <taxon>Bacteroidota</taxon>
        <taxon>Flavobacteriia</taxon>
        <taxon>Flavobacteriales</taxon>
        <taxon>Flavobacteriaceae</taxon>
        <taxon>Flavobacterium</taxon>
    </lineage>
</organism>
<protein>
    <submittedName>
        <fullName evidence="5">TonB-dependent receptor</fullName>
    </submittedName>
</protein>
<feature type="chain" id="PRO_5027712257" evidence="4">
    <location>
        <begin position="20"/>
        <end position="945"/>
    </location>
</feature>
<keyword evidence="2" id="KW-0472">Membrane</keyword>
<dbReference type="InterPro" id="IPR036942">
    <property type="entry name" value="Beta-barrel_TonB_sf"/>
</dbReference>
<evidence type="ECO:0000256" key="4">
    <source>
        <dbReference type="SAM" id="SignalP"/>
    </source>
</evidence>
<feature type="signal peptide" evidence="4">
    <location>
        <begin position="1"/>
        <end position="19"/>
    </location>
</feature>
<dbReference type="Proteomes" id="UP000530060">
    <property type="component" value="Unassembled WGS sequence"/>
</dbReference>
<keyword evidence="3" id="KW-0998">Cell outer membrane</keyword>
<dbReference type="Gene3D" id="2.40.170.20">
    <property type="entry name" value="TonB-dependent receptor, beta-barrel domain"/>
    <property type="match status" value="1"/>
</dbReference>
<evidence type="ECO:0000313" key="6">
    <source>
        <dbReference type="Proteomes" id="UP000530060"/>
    </source>
</evidence>
<keyword evidence="4" id="KW-0732">Signal</keyword>
<name>A0A6V6YXB9_9FLAO</name>
<comment type="caution">
    <text evidence="5">The sequence shown here is derived from an EMBL/GenBank/DDBJ whole genome shotgun (WGS) entry which is preliminary data.</text>
</comment>
<evidence type="ECO:0000256" key="3">
    <source>
        <dbReference type="ARBA" id="ARBA00023237"/>
    </source>
</evidence>
<dbReference type="GO" id="GO:0009279">
    <property type="term" value="C:cell outer membrane"/>
    <property type="evidence" value="ECO:0007669"/>
    <property type="project" value="UniProtKB-SubCell"/>
</dbReference>
<dbReference type="InterPro" id="IPR008969">
    <property type="entry name" value="CarboxyPept-like_regulatory"/>
</dbReference>
<sequence>MHKKLLVLTLFITFKIASAQEKTIFSGLVIDSKTQSPLENTVVSVQNSTLMQLTKKDGTFELHSVLPGEQLLLVHTQGYKDLLLKVNSNFGQKVNLGILVLEEDQTENLQTTIISLLESDLEENNTSSETTSGLLQSSRDAFLQAAAFNWGQARFSVRGLDSENATMMLNGMKMNKIFDGRPQWNNWGGLNDVLRNQDFSIGAAPSDYTFGGILGTQQIFTQASSYRKGTRISFSGTNTNYSWRTMVTYASGMKTSGWAYVFSVGKRWAGEGYFEGTNYNANSFFISVEKKLNPKHSLNFTGFYTPNARGKNSPNTNEVINLKSEKYNSYWGYQNGEKRNARVKNVEEPLLMLNHYFKINDRTNLTSAIMYQFGKIGNSNIDYQNADSPDPTYYRKLPSYFSSLYAADNGEFSGEFTPDYENAAISKTLFLENSQINWDAMYKANQKAVVNKEGIITGYEPSKSHYVLYEDRTDDKTLAFNSNLTTQLTENIFFSGGILFKNLKSHNFQNLLDLLGGEYFEDIDLFYIGDQSQSDLKNPDREVKTGDTYGYNFNFYATTAEAFTQFRFVYRKVDFYLGNSFSTSKYQREGLYQNGIYPDNSFGKSEKANFENFGFKGGLNYKISGKQWLLFSGMHQTKAPSLRNTFSNSRLNNSIVNGIENETISSADLNYVYHSPKLKMRISGYYALIKNTTKTSFFYAEGIFDDGAGYDNTDAFVSQTLTNLDKKNIGAELSLEYQVSSTLKSIFSAAYGSYTYSSNPNVLITNDANAAVADTENTFDFGKSLLKNYKQSGMPQQAFSCGIEYRDPKFWWISANLNYITNSYVDVSPISRTSRFYTNPASGFNFPEASEERAKMLLKQEKLNPVSLLNITGGKSWRIYNKTIGLFASVNNIVDFRYKTGGFEQARNSNFRELNQDVSSGTPSFGPKYFYGYGRTYFVNMTINL</sequence>
<comment type="subcellular location">
    <subcellularLocation>
        <location evidence="1">Cell outer membrane</location>
    </subcellularLocation>
</comment>
<keyword evidence="5" id="KW-0675">Receptor</keyword>
<gene>
    <name evidence="5" type="ORF">FLAT13_01934</name>
</gene>
<evidence type="ECO:0000256" key="2">
    <source>
        <dbReference type="ARBA" id="ARBA00023136"/>
    </source>
</evidence>
<evidence type="ECO:0000256" key="1">
    <source>
        <dbReference type="ARBA" id="ARBA00004442"/>
    </source>
</evidence>
<dbReference type="Gene3D" id="2.60.40.1120">
    <property type="entry name" value="Carboxypeptidase-like, regulatory domain"/>
    <property type="match status" value="1"/>
</dbReference>
<keyword evidence="6" id="KW-1185">Reference proteome</keyword>
<dbReference type="SUPFAM" id="SSF56935">
    <property type="entry name" value="Porins"/>
    <property type="match status" value="1"/>
</dbReference>
<reference evidence="5 6" key="1">
    <citation type="submission" date="2020-06" db="EMBL/GenBank/DDBJ databases">
        <authorList>
            <person name="Criscuolo A."/>
        </authorList>
    </citation>
    <scope>NUCLEOTIDE SEQUENCE [LARGE SCALE GENOMIC DNA]</scope>
    <source>
        <strain evidence="6">CIP 111411</strain>
    </source>
</reference>